<name>A0A9D1V7B3_9FIRM</name>
<dbReference type="Pfam" id="PF01915">
    <property type="entry name" value="Glyco_hydro_3_C"/>
    <property type="match status" value="1"/>
</dbReference>
<dbReference type="AlphaFoldDB" id="A0A9D1V7B3"/>
<dbReference type="GO" id="GO:0004553">
    <property type="term" value="F:hydrolase activity, hydrolyzing O-glycosyl compounds"/>
    <property type="evidence" value="ECO:0007669"/>
    <property type="project" value="InterPro"/>
</dbReference>
<accession>A0A9D1V7B3</accession>
<feature type="transmembrane region" description="Helical" evidence="3">
    <location>
        <begin position="980"/>
        <end position="1005"/>
    </location>
</feature>
<keyword evidence="3" id="KW-0472">Membrane</keyword>
<reference evidence="5" key="2">
    <citation type="submission" date="2021-04" db="EMBL/GenBank/DDBJ databases">
        <authorList>
            <person name="Gilroy R."/>
        </authorList>
    </citation>
    <scope>NUCLEOTIDE SEQUENCE</scope>
    <source>
        <strain evidence="5">811</strain>
    </source>
</reference>
<evidence type="ECO:0000256" key="1">
    <source>
        <dbReference type="ARBA" id="ARBA00005336"/>
    </source>
</evidence>
<dbReference type="PANTHER" id="PTHR42715">
    <property type="entry name" value="BETA-GLUCOSIDASE"/>
    <property type="match status" value="1"/>
</dbReference>
<dbReference type="Pfam" id="PF00933">
    <property type="entry name" value="Glyco_hydro_3"/>
    <property type="match status" value="1"/>
</dbReference>
<evidence type="ECO:0000259" key="4">
    <source>
        <dbReference type="SMART" id="SM01217"/>
    </source>
</evidence>
<feature type="transmembrane region" description="Helical" evidence="3">
    <location>
        <begin position="7"/>
        <end position="34"/>
    </location>
</feature>
<evidence type="ECO:0000313" key="5">
    <source>
        <dbReference type="EMBL" id="HIX07522.1"/>
    </source>
</evidence>
<dbReference type="InterPro" id="IPR036881">
    <property type="entry name" value="Glyco_hydro_3_C_sf"/>
</dbReference>
<dbReference type="PRINTS" id="PR00133">
    <property type="entry name" value="GLHYDRLASE3"/>
</dbReference>
<dbReference type="InterPro" id="IPR036962">
    <property type="entry name" value="Glyco_hydro_3_N_sf"/>
</dbReference>
<dbReference type="InterPro" id="IPR017853">
    <property type="entry name" value="GH"/>
</dbReference>
<proteinExistence type="inferred from homology"/>
<dbReference type="SUPFAM" id="SSF51445">
    <property type="entry name" value="(Trans)glycosidases"/>
    <property type="match status" value="1"/>
</dbReference>
<organism evidence="5 6">
    <name type="scientific">Candidatus Borkfalkia faecipullorum</name>
    <dbReference type="NCBI Taxonomy" id="2838510"/>
    <lineage>
        <taxon>Bacteria</taxon>
        <taxon>Bacillati</taxon>
        <taxon>Bacillota</taxon>
        <taxon>Clostridia</taxon>
        <taxon>Christensenellales</taxon>
        <taxon>Christensenellaceae</taxon>
        <taxon>Candidatus Borkfalkia</taxon>
    </lineage>
</organism>
<evidence type="ECO:0000313" key="6">
    <source>
        <dbReference type="Proteomes" id="UP000824204"/>
    </source>
</evidence>
<feature type="domain" description="Fibronectin type III-like" evidence="4">
    <location>
        <begin position="421"/>
        <end position="499"/>
    </location>
</feature>
<dbReference type="InterPro" id="IPR001764">
    <property type="entry name" value="Glyco_hydro_3_N"/>
</dbReference>
<dbReference type="Gene3D" id="2.60.40.10">
    <property type="entry name" value="Immunoglobulins"/>
    <property type="match status" value="1"/>
</dbReference>
<dbReference type="InterPro" id="IPR013783">
    <property type="entry name" value="Ig-like_fold"/>
</dbReference>
<dbReference type="Proteomes" id="UP000824204">
    <property type="component" value="Unassembled WGS sequence"/>
</dbReference>
<dbReference type="InterPro" id="IPR050288">
    <property type="entry name" value="Cellulose_deg_GH3"/>
</dbReference>
<evidence type="ECO:0000256" key="3">
    <source>
        <dbReference type="SAM" id="Phobius"/>
    </source>
</evidence>
<dbReference type="SUPFAM" id="SSF52279">
    <property type="entry name" value="Beta-D-glucan exohydrolase, C-terminal domain"/>
    <property type="match status" value="1"/>
</dbReference>
<dbReference type="GO" id="GO:0005975">
    <property type="term" value="P:carbohydrate metabolic process"/>
    <property type="evidence" value="ECO:0007669"/>
    <property type="project" value="InterPro"/>
</dbReference>
<dbReference type="Gene3D" id="3.20.20.300">
    <property type="entry name" value="Glycoside hydrolase, family 3, N-terminal domain"/>
    <property type="match status" value="1"/>
</dbReference>
<comment type="similarity">
    <text evidence="1">Belongs to the glycosyl hydrolase 3 family.</text>
</comment>
<dbReference type="Pfam" id="PF14310">
    <property type="entry name" value="Fn3-like"/>
    <property type="match status" value="1"/>
</dbReference>
<dbReference type="InterPro" id="IPR026891">
    <property type="entry name" value="Fn3-like"/>
</dbReference>
<sequence length="1029" mass="112149">MKKIKNLGIIIISVGMALILAFTLTVNILALGMFDNLFEQFIGKTDDTLRGDTLGADVQYVKSAFSSPKELYEFEEGVCAEIAQEGITLLKNEDSTLPLKKGTTLSLFSHSSVDLVSGGSGSGSGSFELTKNLREGLEHAGLKVNDRLWNFYSVGAGSGEEYTRGVGSINYGRGLDWNINEVPLSVITADKELTASFAGTTAMFVLSRTGGEGADEARDMAAFGGKSGQHYLEPDDTELEIIDYLNKNFEDVILLVNCNNAMELGWVANYPNITAVLNMPGAGRTGVYGLGNVLVGEDEEGNEISPSGHLVDTFVYDNFSSPATQNMGDYRYDGTDYYYVNYAEGIYVGYKYYETRYEDVVCSRPEVGTYDYASTVLYPFGYGLSYTSFVWSNFEMTEADADGNITVSLDVFNDGDRRGKEVVQVYVQAPYTGYDVDNGVEKSSVVLVGFAKTDYIEPQGTANVEITVNLRDFTSYDANGAKTYILEQGKYFVTAASDAHRAVNNILTARAEAGDISVDTNKMTAAGDASFVGTFEQAQTDKTTYAATVSGEGTVTNLFDGAKLTDTPYLSRSKWNVMENNGLRYGTPSSAYSAAEIGGKQFSHGITAELKAQLDSKSSGNPSEGKVSETYAFGKKNGIDLIDLRGLSFDDPLWEDLLDQITLKELAKLVAECGYCSPEVKSINKPKVTDLDGPAGLNLVVGHGSVDLGDGYKAMTWPTEYLLACTWETDYAQQMGEGIGEDGLYSGVVGWYGPAVNIHRTPFAGRNFEYYSEDSFISGAMGKAAIYGAATKGMYAYLKHFALNDQETHRDHLGLVTWADEQTIREIYLKPFEMCIKDNTVTVNYNEAVKDAEGNITGYTKKTAEMPAATAIMSSFNRIGTIWAGGNYNLITGVLRNEWGFNGFVITDYEVTSYMFTDQCLAAGGDAKLTTVDWSKYSLEGRPEYQAYARNAAHHILYTVVNSAGMNGYVHGVEFVAGFAYYKIIIIVLDVIAAAGIGVLIWRLVLRVKKLRKGEPAVQEAQPEEGGQS</sequence>
<reference evidence="5" key="1">
    <citation type="journal article" date="2021" name="PeerJ">
        <title>Extensive microbial diversity within the chicken gut microbiome revealed by metagenomics and culture.</title>
        <authorList>
            <person name="Gilroy R."/>
            <person name="Ravi A."/>
            <person name="Getino M."/>
            <person name="Pursley I."/>
            <person name="Horton D.L."/>
            <person name="Alikhan N.F."/>
            <person name="Baker D."/>
            <person name="Gharbi K."/>
            <person name="Hall N."/>
            <person name="Watson M."/>
            <person name="Adriaenssens E.M."/>
            <person name="Foster-Nyarko E."/>
            <person name="Jarju S."/>
            <person name="Secka A."/>
            <person name="Antonio M."/>
            <person name="Oren A."/>
            <person name="Chaudhuri R.R."/>
            <person name="La Ragione R."/>
            <person name="Hildebrand F."/>
            <person name="Pallen M.J."/>
        </authorList>
    </citation>
    <scope>NUCLEOTIDE SEQUENCE</scope>
    <source>
        <strain evidence="5">811</strain>
    </source>
</reference>
<keyword evidence="2 5" id="KW-0378">Hydrolase</keyword>
<dbReference type="Gene3D" id="3.40.50.1700">
    <property type="entry name" value="Glycoside hydrolase family 3 C-terminal domain"/>
    <property type="match status" value="1"/>
</dbReference>
<evidence type="ECO:0000256" key="2">
    <source>
        <dbReference type="ARBA" id="ARBA00022801"/>
    </source>
</evidence>
<keyword evidence="3" id="KW-1133">Transmembrane helix</keyword>
<dbReference type="EMBL" id="DXFX01000045">
    <property type="protein sequence ID" value="HIX07522.1"/>
    <property type="molecule type" value="Genomic_DNA"/>
</dbReference>
<protein>
    <submittedName>
        <fullName evidence="5">Glycoside hydrolase family 3 C-terminal domain-containing protein</fullName>
    </submittedName>
</protein>
<dbReference type="PANTHER" id="PTHR42715:SF10">
    <property type="entry name" value="BETA-GLUCOSIDASE"/>
    <property type="match status" value="1"/>
</dbReference>
<dbReference type="InterPro" id="IPR002772">
    <property type="entry name" value="Glyco_hydro_3_C"/>
</dbReference>
<comment type="caution">
    <text evidence="5">The sequence shown here is derived from an EMBL/GenBank/DDBJ whole genome shotgun (WGS) entry which is preliminary data.</text>
</comment>
<dbReference type="SMART" id="SM01217">
    <property type="entry name" value="Fn3_like"/>
    <property type="match status" value="1"/>
</dbReference>
<keyword evidence="3" id="KW-0812">Transmembrane</keyword>
<gene>
    <name evidence="5" type="ORF">H9741_03550</name>
</gene>